<evidence type="ECO:0000313" key="2">
    <source>
        <dbReference type="EnsemblPlants" id="TuG1812S0000719400.01.T01.s_cds18887"/>
    </source>
</evidence>
<dbReference type="Gramene" id="TuG1812S0000719400.01.T01">
    <property type="protein sequence ID" value="TuG1812S0000719400.01.T01.s_cds18887"/>
    <property type="gene ID" value="TuG1812S0000719400.01"/>
</dbReference>
<organism evidence="2 3">
    <name type="scientific">Triticum urartu</name>
    <name type="common">Red wild einkorn</name>
    <name type="synonym">Crithodium urartu</name>
    <dbReference type="NCBI Taxonomy" id="4572"/>
    <lineage>
        <taxon>Eukaryota</taxon>
        <taxon>Viridiplantae</taxon>
        <taxon>Streptophyta</taxon>
        <taxon>Embryophyta</taxon>
        <taxon>Tracheophyta</taxon>
        <taxon>Spermatophyta</taxon>
        <taxon>Magnoliopsida</taxon>
        <taxon>Liliopsida</taxon>
        <taxon>Poales</taxon>
        <taxon>Poaceae</taxon>
        <taxon>BOP clade</taxon>
        <taxon>Pooideae</taxon>
        <taxon>Triticodae</taxon>
        <taxon>Triticeae</taxon>
        <taxon>Triticinae</taxon>
        <taxon>Triticum</taxon>
    </lineage>
</organism>
<evidence type="ECO:0000313" key="3">
    <source>
        <dbReference type="Proteomes" id="UP000015106"/>
    </source>
</evidence>
<dbReference type="Pfam" id="PF13456">
    <property type="entry name" value="RVT_3"/>
    <property type="match status" value="1"/>
</dbReference>
<dbReference type="Gene3D" id="3.30.420.10">
    <property type="entry name" value="Ribonuclease H-like superfamily/Ribonuclease H"/>
    <property type="match status" value="1"/>
</dbReference>
<dbReference type="GO" id="GO:0003676">
    <property type="term" value="F:nucleic acid binding"/>
    <property type="evidence" value="ECO:0007669"/>
    <property type="project" value="InterPro"/>
</dbReference>
<sequence>MSVLANRHIPVFGLCPICKRGAEDLKHLMFTCDRAKEVWLSLGLQETIAHAEALDRSGCVILESLLRDKRRKSAILKHIGFQEIILVGSWYIWWQRRESVKGEVAASPPKSALAIHAITTNYAGASSAGQITEEKWSKPCHNMYKMNGDACFMEDRCGAIAAVLRNHHGQALDGSSSLVSHVRDAPSAEAMALKNGMMLADQLGCSNITFESDCLEIILACKGEVDILGPYSAILSDCFILAQRIGSVSYAHCPRGANQVAHKLARCCYDSNSVISWDNDPPQFILAELVSDVSLI</sequence>
<keyword evidence="3" id="KW-1185">Reference proteome</keyword>
<dbReference type="Proteomes" id="UP000015106">
    <property type="component" value="Unassembled WGS sequence"/>
</dbReference>
<dbReference type="GO" id="GO:0004523">
    <property type="term" value="F:RNA-DNA hybrid ribonuclease activity"/>
    <property type="evidence" value="ECO:0007669"/>
    <property type="project" value="InterPro"/>
</dbReference>
<name>A0A8R7VE29_TRIUA</name>
<reference evidence="3" key="1">
    <citation type="journal article" date="2013" name="Nature">
        <title>Draft genome of the wheat A-genome progenitor Triticum urartu.</title>
        <authorList>
            <person name="Ling H.Q."/>
            <person name="Zhao S."/>
            <person name="Liu D."/>
            <person name="Wang J."/>
            <person name="Sun H."/>
            <person name="Zhang C."/>
            <person name="Fan H."/>
            <person name="Li D."/>
            <person name="Dong L."/>
            <person name="Tao Y."/>
            <person name="Gao C."/>
            <person name="Wu H."/>
            <person name="Li Y."/>
            <person name="Cui Y."/>
            <person name="Guo X."/>
            <person name="Zheng S."/>
            <person name="Wang B."/>
            <person name="Yu K."/>
            <person name="Liang Q."/>
            <person name="Yang W."/>
            <person name="Lou X."/>
            <person name="Chen J."/>
            <person name="Feng M."/>
            <person name="Jian J."/>
            <person name="Zhang X."/>
            <person name="Luo G."/>
            <person name="Jiang Y."/>
            <person name="Liu J."/>
            <person name="Wang Z."/>
            <person name="Sha Y."/>
            <person name="Zhang B."/>
            <person name="Wu H."/>
            <person name="Tang D."/>
            <person name="Shen Q."/>
            <person name="Xue P."/>
            <person name="Zou S."/>
            <person name="Wang X."/>
            <person name="Liu X."/>
            <person name="Wang F."/>
            <person name="Yang Y."/>
            <person name="An X."/>
            <person name="Dong Z."/>
            <person name="Zhang K."/>
            <person name="Zhang X."/>
            <person name="Luo M.C."/>
            <person name="Dvorak J."/>
            <person name="Tong Y."/>
            <person name="Wang J."/>
            <person name="Yang H."/>
            <person name="Li Z."/>
            <person name="Wang D."/>
            <person name="Zhang A."/>
            <person name="Wang J."/>
        </authorList>
    </citation>
    <scope>NUCLEOTIDE SEQUENCE</scope>
    <source>
        <strain evidence="3">cv. G1812</strain>
    </source>
</reference>
<dbReference type="PANTHER" id="PTHR47074">
    <property type="entry name" value="BNAC02G40300D PROTEIN"/>
    <property type="match status" value="1"/>
</dbReference>
<dbReference type="CDD" id="cd06222">
    <property type="entry name" value="RNase_H_like"/>
    <property type="match status" value="1"/>
</dbReference>
<dbReference type="InterPro" id="IPR044730">
    <property type="entry name" value="RNase_H-like_dom_plant"/>
</dbReference>
<dbReference type="InterPro" id="IPR012337">
    <property type="entry name" value="RNaseH-like_sf"/>
</dbReference>
<dbReference type="InterPro" id="IPR052929">
    <property type="entry name" value="RNase_H-like_EbsB-rel"/>
</dbReference>
<dbReference type="SUPFAM" id="SSF53098">
    <property type="entry name" value="Ribonuclease H-like"/>
    <property type="match status" value="1"/>
</dbReference>
<dbReference type="AlphaFoldDB" id="A0A8R7VE29"/>
<feature type="domain" description="RNase H type-1" evidence="1">
    <location>
        <begin position="148"/>
        <end position="267"/>
    </location>
</feature>
<evidence type="ECO:0000259" key="1">
    <source>
        <dbReference type="Pfam" id="PF13456"/>
    </source>
</evidence>
<proteinExistence type="predicted"/>
<protein>
    <recommendedName>
        <fullName evidence="1">RNase H type-1 domain-containing protein</fullName>
    </recommendedName>
</protein>
<reference evidence="2" key="2">
    <citation type="submission" date="2022-06" db="UniProtKB">
        <authorList>
            <consortium name="EnsemblPlants"/>
        </authorList>
    </citation>
    <scope>IDENTIFICATION</scope>
</reference>
<dbReference type="EnsemblPlants" id="TuG1812S0000719400.01.T01">
    <property type="protein sequence ID" value="TuG1812S0000719400.01.T01.s_cds18887"/>
    <property type="gene ID" value="TuG1812S0000719400.01"/>
</dbReference>
<dbReference type="InterPro" id="IPR036397">
    <property type="entry name" value="RNaseH_sf"/>
</dbReference>
<dbReference type="InterPro" id="IPR002156">
    <property type="entry name" value="RNaseH_domain"/>
</dbReference>
<dbReference type="PANTHER" id="PTHR47074:SF11">
    <property type="entry name" value="REVERSE TRANSCRIPTASE-LIKE PROTEIN"/>
    <property type="match status" value="1"/>
</dbReference>
<accession>A0A8R7VE29</accession>